<evidence type="ECO:0000256" key="4">
    <source>
        <dbReference type="SAM" id="MobiDB-lite"/>
    </source>
</evidence>
<evidence type="ECO:0000256" key="2">
    <source>
        <dbReference type="ARBA" id="ARBA00023125"/>
    </source>
</evidence>
<feature type="compositionally biased region" description="Gly residues" evidence="4">
    <location>
        <begin position="195"/>
        <end position="205"/>
    </location>
</feature>
<evidence type="ECO:0000259" key="5">
    <source>
        <dbReference type="PROSITE" id="PS51504"/>
    </source>
</evidence>
<keyword evidence="3" id="KW-0539">Nucleus</keyword>
<dbReference type="PROSITE" id="PS51504">
    <property type="entry name" value="H15"/>
    <property type="match status" value="1"/>
</dbReference>
<dbReference type="GO" id="GO:0045910">
    <property type="term" value="P:negative regulation of DNA recombination"/>
    <property type="evidence" value="ECO:0007669"/>
    <property type="project" value="TreeGrafter"/>
</dbReference>
<feature type="domain" description="H15" evidence="5">
    <location>
        <begin position="8"/>
        <end position="77"/>
    </location>
</feature>
<dbReference type="PANTHER" id="PTHR11467">
    <property type="entry name" value="HISTONE H1"/>
    <property type="match status" value="1"/>
</dbReference>
<sequence length="289" mass="30223">MFSRPTPHHPPYAYMIRCAIEALGEGSGSTVQSISDYIKAKFHGLPPAHNRLIVFYLNQLIESGEFAVGGAPDRYVVVSNSPSPPAPSAIYSSPESMIKCAIQTLSEGGGSTQESICSYVLANFGELPWAPRKFLFFFVNRMLERGELVAGAGPGRYVLAPTSSGPKSPVGPQERPSKAEEEGPSVLRSELKSSDGGGGGGGGGDSVSKTKRGHGRPPTKRTNASESSQPDTAQEAQDAPRPTQPGERPSQPNFGPNEYILALPAAANAAAARATAAAARVEVKSGSSD</sequence>
<dbReference type="GeneID" id="109713573"/>
<dbReference type="GO" id="GO:0005730">
    <property type="term" value="C:nucleolus"/>
    <property type="evidence" value="ECO:0007669"/>
    <property type="project" value="TreeGrafter"/>
</dbReference>
<dbReference type="SMART" id="SM00526">
    <property type="entry name" value="H15"/>
    <property type="match status" value="2"/>
</dbReference>
<comment type="subcellular location">
    <subcellularLocation>
        <location evidence="1">Nucleus</location>
    </subcellularLocation>
</comment>
<dbReference type="GO" id="GO:0003690">
    <property type="term" value="F:double-stranded DNA binding"/>
    <property type="evidence" value="ECO:0007669"/>
    <property type="project" value="TreeGrafter"/>
</dbReference>
<dbReference type="GO" id="GO:0006334">
    <property type="term" value="P:nucleosome assembly"/>
    <property type="evidence" value="ECO:0007669"/>
    <property type="project" value="InterPro"/>
</dbReference>
<keyword evidence="2" id="KW-0238">DNA-binding</keyword>
<dbReference type="SUPFAM" id="SSF46785">
    <property type="entry name" value="Winged helix' DNA-binding domain"/>
    <property type="match status" value="2"/>
</dbReference>
<reference evidence="7" key="2">
    <citation type="submission" date="2025-08" db="UniProtKB">
        <authorList>
            <consortium name="RefSeq"/>
        </authorList>
    </citation>
    <scope>IDENTIFICATION</scope>
    <source>
        <tissue evidence="7">Leaf</tissue>
    </source>
</reference>
<feature type="region of interest" description="Disordered" evidence="4">
    <location>
        <begin position="160"/>
        <end position="258"/>
    </location>
</feature>
<accession>A0A6P5FJB6</accession>
<proteinExistence type="predicted"/>
<dbReference type="InterPro" id="IPR036388">
    <property type="entry name" value="WH-like_DNA-bd_sf"/>
</dbReference>
<feature type="compositionally biased region" description="Basic residues" evidence="4">
    <location>
        <begin position="209"/>
        <end position="219"/>
    </location>
</feature>
<dbReference type="CDD" id="cd00073">
    <property type="entry name" value="H15"/>
    <property type="match status" value="1"/>
</dbReference>
<dbReference type="GO" id="GO:0030261">
    <property type="term" value="P:chromosome condensation"/>
    <property type="evidence" value="ECO:0007669"/>
    <property type="project" value="TreeGrafter"/>
</dbReference>
<dbReference type="RefSeq" id="XP_020093280.1">
    <property type="nucleotide sequence ID" value="XM_020237691.1"/>
</dbReference>
<evidence type="ECO:0000256" key="3">
    <source>
        <dbReference type="ARBA" id="ARBA00023242"/>
    </source>
</evidence>
<dbReference type="PANTHER" id="PTHR11467:SF109">
    <property type="entry name" value="H15 DOMAIN-CONTAINING PROTEIN"/>
    <property type="match status" value="1"/>
</dbReference>
<feature type="compositionally biased region" description="Polar residues" evidence="4">
    <location>
        <begin position="220"/>
        <end position="235"/>
    </location>
</feature>
<gene>
    <name evidence="7" type="primary">LOC109713573</name>
</gene>
<organism evidence="6 7">
    <name type="scientific">Ananas comosus</name>
    <name type="common">Pineapple</name>
    <name type="synonym">Ananas ananas</name>
    <dbReference type="NCBI Taxonomy" id="4615"/>
    <lineage>
        <taxon>Eukaryota</taxon>
        <taxon>Viridiplantae</taxon>
        <taxon>Streptophyta</taxon>
        <taxon>Embryophyta</taxon>
        <taxon>Tracheophyta</taxon>
        <taxon>Spermatophyta</taxon>
        <taxon>Magnoliopsida</taxon>
        <taxon>Liliopsida</taxon>
        <taxon>Poales</taxon>
        <taxon>Bromeliaceae</taxon>
        <taxon>Bromelioideae</taxon>
        <taxon>Ananas</taxon>
    </lineage>
</organism>
<dbReference type="InterPro" id="IPR005818">
    <property type="entry name" value="Histone_H1/H5_H15"/>
</dbReference>
<dbReference type="Proteomes" id="UP000515123">
    <property type="component" value="Linkage group 8"/>
</dbReference>
<dbReference type="AlphaFoldDB" id="A0A6P5FJB6"/>
<dbReference type="InterPro" id="IPR036390">
    <property type="entry name" value="WH_DNA-bd_sf"/>
</dbReference>
<dbReference type="OrthoDB" id="1110759at2759"/>
<reference evidence="6" key="1">
    <citation type="journal article" date="2015" name="Nat. Genet.">
        <title>The pineapple genome and the evolution of CAM photosynthesis.</title>
        <authorList>
            <person name="Ming R."/>
            <person name="VanBuren R."/>
            <person name="Wai C.M."/>
            <person name="Tang H."/>
            <person name="Schatz M.C."/>
            <person name="Bowers J.E."/>
            <person name="Lyons E."/>
            <person name="Wang M.L."/>
            <person name="Chen J."/>
            <person name="Biggers E."/>
            <person name="Zhang J."/>
            <person name="Huang L."/>
            <person name="Zhang L."/>
            <person name="Miao W."/>
            <person name="Zhang J."/>
            <person name="Ye Z."/>
            <person name="Miao C."/>
            <person name="Lin Z."/>
            <person name="Wang H."/>
            <person name="Zhou H."/>
            <person name="Yim W.C."/>
            <person name="Priest H.D."/>
            <person name="Zheng C."/>
            <person name="Woodhouse M."/>
            <person name="Edger P.P."/>
            <person name="Guyot R."/>
            <person name="Guo H.B."/>
            <person name="Guo H."/>
            <person name="Zheng G."/>
            <person name="Singh R."/>
            <person name="Sharma A."/>
            <person name="Min X."/>
            <person name="Zheng Y."/>
            <person name="Lee H."/>
            <person name="Gurtowski J."/>
            <person name="Sedlazeck F.J."/>
            <person name="Harkess A."/>
            <person name="McKain M.R."/>
            <person name="Liao Z."/>
            <person name="Fang J."/>
            <person name="Liu J."/>
            <person name="Zhang X."/>
            <person name="Zhang Q."/>
            <person name="Hu W."/>
            <person name="Qin Y."/>
            <person name="Wang K."/>
            <person name="Chen L.Y."/>
            <person name="Shirley N."/>
            <person name="Lin Y.R."/>
            <person name="Liu L.Y."/>
            <person name="Hernandez A.G."/>
            <person name="Wright C.L."/>
            <person name="Bulone V."/>
            <person name="Tuskan G.A."/>
            <person name="Heath K."/>
            <person name="Zee F."/>
            <person name="Moore P.H."/>
            <person name="Sunkar R."/>
            <person name="Leebens-Mack J.H."/>
            <person name="Mockler T."/>
            <person name="Bennetzen J.L."/>
            <person name="Freeling M."/>
            <person name="Sankoff D."/>
            <person name="Paterson A.H."/>
            <person name="Zhu X."/>
            <person name="Yang X."/>
            <person name="Smith J.A."/>
            <person name="Cushman J.C."/>
            <person name="Paull R.E."/>
            <person name="Yu Q."/>
        </authorList>
    </citation>
    <scope>NUCLEOTIDE SEQUENCE [LARGE SCALE GENOMIC DNA]</scope>
    <source>
        <strain evidence="6">cv. F153</strain>
    </source>
</reference>
<keyword evidence="6" id="KW-1185">Reference proteome</keyword>
<evidence type="ECO:0000256" key="1">
    <source>
        <dbReference type="ARBA" id="ARBA00004123"/>
    </source>
</evidence>
<evidence type="ECO:0000313" key="6">
    <source>
        <dbReference type="Proteomes" id="UP000515123"/>
    </source>
</evidence>
<evidence type="ECO:0000313" key="7">
    <source>
        <dbReference type="RefSeq" id="XP_020093280.1"/>
    </source>
</evidence>
<dbReference type="Pfam" id="PF00538">
    <property type="entry name" value="Linker_histone"/>
    <property type="match status" value="1"/>
</dbReference>
<dbReference type="GO" id="GO:0000786">
    <property type="term" value="C:nucleosome"/>
    <property type="evidence" value="ECO:0007669"/>
    <property type="project" value="InterPro"/>
</dbReference>
<protein>
    <submittedName>
        <fullName evidence="7">HMG-Y-related protein A-like</fullName>
    </submittedName>
</protein>
<name>A0A6P5FJB6_ANACO</name>
<dbReference type="GO" id="GO:0031492">
    <property type="term" value="F:nucleosomal DNA binding"/>
    <property type="evidence" value="ECO:0007669"/>
    <property type="project" value="TreeGrafter"/>
</dbReference>
<dbReference type="Gene3D" id="1.10.10.10">
    <property type="entry name" value="Winged helix-like DNA-binding domain superfamily/Winged helix DNA-binding domain"/>
    <property type="match status" value="2"/>
</dbReference>